<feature type="region of interest" description="Disordered" evidence="1">
    <location>
        <begin position="79"/>
        <end position="98"/>
    </location>
</feature>
<reference evidence="3" key="1">
    <citation type="submission" date="2023-04" db="EMBL/GenBank/DDBJ databases">
        <title>Phytophthora lilii NBRC 32176.</title>
        <authorList>
            <person name="Ichikawa N."/>
            <person name="Sato H."/>
            <person name="Tonouchi N."/>
        </authorList>
    </citation>
    <scope>NUCLEOTIDE SEQUENCE</scope>
    <source>
        <strain evidence="3">NBRC 32176</strain>
    </source>
</reference>
<evidence type="ECO:0000256" key="1">
    <source>
        <dbReference type="SAM" id="MobiDB-lite"/>
    </source>
</evidence>
<name>A0A9W7DCV6_9STRA</name>
<dbReference type="SUPFAM" id="SSF81606">
    <property type="entry name" value="PP2C-like"/>
    <property type="match status" value="1"/>
</dbReference>
<dbReference type="PROSITE" id="PS51746">
    <property type="entry name" value="PPM_2"/>
    <property type="match status" value="1"/>
</dbReference>
<dbReference type="PANTHER" id="PTHR37067">
    <property type="entry name" value="PX DOMAIN-CONTAINING PROTEIN"/>
    <property type="match status" value="1"/>
</dbReference>
<feature type="domain" description="PPM-type phosphatase" evidence="2">
    <location>
        <begin position="1779"/>
        <end position="2004"/>
    </location>
</feature>
<feature type="compositionally biased region" description="Acidic residues" evidence="1">
    <location>
        <begin position="884"/>
        <end position="904"/>
    </location>
</feature>
<organism evidence="3 4">
    <name type="scientific">Phytophthora lilii</name>
    <dbReference type="NCBI Taxonomy" id="2077276"/>
    <lineage>
        <taxon>Eukaryota</taxon>
        <taxon>Sar</taxon>
        <taxon>Stramenopiles</taxon>
        <taxon>Oomycota</taxon>
        <taxon>Peronosporomycetes</taxon>
        <taxon>Peronosporales</taxon>
        <taxon>Peronosporaceae</taxon>
        <taxon>Phytophthora</taxon>
    </lineage>
</organism>
<keyword evidence="4" id="KW-1185">Reference proteome</keyword>
<feature type="region of interest" description="Disordered" evidence="1">
    <location>
        <begin position="850"/>
        <end position="995"/>
    </location>
</feature>
<dbReference type="InterPro" id="IPR036457">
    <property type="entry name" value="PPM-type-like_dom_sf"/>
</dbReference>
<sequence>MHRAEKSSSKICRAREVEKAQELHRRKIDGVKSYLCGIIPKPNTSRTAASFRHRSTKAMLGSFSSVTCVHGDPTLSAGASLANSQSSGDLEPQQSEKTDTSIVVSETLVLDGGSHKTSVVQETQSLDDFQRSLAKMAEFRGVAPVPGLGSVTSNKNLSSKFAPPPAESRKKSLNGSFRARRLKEIKADNAEVFERIKKSVSHYRNDELRREWQQNMSYLSSISEFPVAVDSLTVATSIHKQQHDDNDRNCFGPSPRRPSFLRAPNRTEPLPSIPVVAHPIKSIPTSPKKLQLNMTPAFRSLRKAMPQQPSLPPISSPHRVLNVGGASDSCSNMSSKILSSPRGRSTCPNSPGIDDRFAESTSGRNIPHRSSTAIAATKFIGDLHGRQAENDVSGDAKYQLLKTGRFVGGTYLVLTVFCGDGVTNPYGFDVFAYHRELQCEYKLSITKEMTHELLDKSSSSSLAAETAAAAGTNLSMQEIARNICDHINFAILGTDQGEIIFLAPTVARKSDQALQFDASPGLVAFCVHQCVELECDEIKNSIGSRSRFDGSSSKRRAHVFASTCPPTNYPTSAASTSESKNNGRPGTAGLTVCFQVMDSLPPSRCTTSFESNVPCASALEVEVSVDELYSCILCDLWRDQHRILSMDRMVVATIQHLHIITVPSDDEVGTLRSELIVNSHVNTQLHPCSSRLVGSTALEKKRSRQQLPHSTSQLFTQPIRATILVQSGLIWRNAYLLAEVALDSVDDTDFVDTWSRQRSRRRLIQDVGCDLVISVFNANSGRSSCRRLPPEKVSMLLEKFELLPNKFKVKSGIAGESISEQHIFAKALLAFLQLDVDLFGQEVIVFPALEHPHQPNESDTEISSDKEADPAASEVRLPRRTSWEEENISEGDEDIDSDEYDNEQATELMTGVEPYDTEDEDDDGDQDEAGGSYSSYPNQDEADQDSLSDVVHESVKLQEHATTKEEAPENEDGTLSPSTTKQLTSNPNTSRSWRQGRKINGHFVLVQGSGIDLATCNVKYFRNSFRTDQYQQHHELSHCETWKRYQACSDEEKRAFFPLPEGVTPEMPVPPVAPSQKLKVELAPGEVWALEPTREERQRCFEIAPAIVELVAVLAIGATEPTVDNAIEKQSHRVMDHAHEPTSNAVARWCPPRDTFQSCTLVGTVVEPLYRVVAFSRSQIDCLVELAAAGLSFRQISSAMQSFRSHAPVLLRDLVNSHGAENDAIAAAADKQFRAHQNTSPRYDEEQTAEFVRLIIAVNLSVTSRLLQGCWAFSLVLRASMEHAPVRSYLEFRVKVYGGGAMHNVHLISIPAFESKCKLMMFSTLERVLNAVLPNWRHRLIGVATDGDAQMPPRVLDIVARLQQEAATPVVYRSSSGCHQLDCIVTNFYSSLQGGCFLLVLKELSAYIRRQPELLARMDPPPSSPTVCHSSISSKERWLALGKETNWIAAHRELLSQHFDAEKPPSAPDNSWWLFFAAVDWVATRVNETFENLLRNHATIADQIAAVAALSKDCATAFHAIGPLNDSLLTTDSFTNRMYKSRKGLFALGKPGMFAFIKETSQPSIQIINTTEVPVVDLVMENLSICGVNMIESLLELSTALKDEQGPSARHGANDLKVTEFVPPTLPHELAQLSTREFSGLLTTYGPMVRSFMSEEDIDLMDQELQGLRRGAVRESVLSAALANCSADTPFDEAWSLTESRFKLLECFAGGFASVFSCAPIAASGGTSDLALCRSDMETARVLLADFTIEGSLHAQQFPALMALNDKLNAESNRNKSAGTSMVLAQKIVGAITATDAFKKDHKSPDSLAVALCEGFMAADEMLKEDPEFATSCDEVGSTGLFAIVTPKDVVCANVGDSRCILSNAKIPEVLQLSVDHKPDLEFEKQRIVAAGGTVFRGRVCGGVAVSRSFGDLWFKRNADLKPHQQLVTSEPCVRVQRRDPADEFLVLCCDGIYDVMSNDQLRKFIRSKLKNGVKNPKDIAEMLVDECLAKGSRDNMSAVIVLFDAALKK</sequence>
<feature type="compositionally biased region" description="Polar residues" evidence="1">
    <location>
        <begin position="81"/>
        <end position="93"/>
    </location>
</feature>
<dbReference type="CDD" id="cd00143">
    <property type="entry name" value="PP2Cc"/>
    <property type="match status" value="1"/>
</dbReference>
<gene>
    <name evidence="3" type="ORF">Plil01_001813800</name>
</gene>
<feature type="compositionally biased region" description="Acidic residues" evidence="1">
    <location>
        <begin position="915"/>
        <end position="928"/>
    </location>
</feature>
<evidence type="ECO:0000313" key="4">
    <source>
        <dbReference type="Proteomes" id="UP001165083"/>
    </source>
</evidence>
<dbReference type="OrthoDB" id="64406at2759"/>
<evidence type="ECO:0000259" key="2">
    <source>
        <dbReference type="PROSITE" id="PS51746"/>
    </source>
</evidence>
<protein>
    <submittedName>
        <fullName evidence="3">Unnamed protein product</fullName>
    </submittedName>
</protein>
<dbReference type="PANTHER" id="PTHR37067:SF3">
    <property type="entry name" value="PX DOMAIN-CONTAINING PROTEIN"/>
    <property type="match status" value="1"/>
</dbReference>
<proteinExistence type="predicted"/>
<feature type="compositionally biased region" description="Polar residues" evidence="1">
    <location>
        <begin position="973"/>
        <end position="993"/>
    </location>
</feature>
<comment type="caution">
    <text evidence="3">The sequence shown here is derived from an EMBL/GenBank/DDBJ whole genome shotgun (WGS) entry which is preliminary data.</text>
</comment>
<evidence type="ECO:0000313" key="3">
    <source>
        <dbReference type="EMBL" id="GMF65481.1"/>
    </source>
</evidence>
<feature type="region of interest" description="Disordered" evidence="1">
    <location>
        <begin position="239"/>
        <end position="264"/>
    </location>
</feature>
<feature type="compositionally biased region" description="Basic and acidic residues" evidence="1">
    <location>
        <begin position="950"/>
        <end position="967"/>
    </location>
</feature>
<dbReference type="Proteomes" id="UP001165083">
    <property type="component" value="Unassembled WGS sequence"/>
</dbReference>
<dbReference type="Gene3D" id="3.60.40.10">
    <property type="entry name" value="PPM-type phosphatase domain"/>
    <property type="match status" value="1"/>
</dbReference>
<dbReference type="InterPro" id="IPR001932">
    <property type="entry name" value="PPM-type_phosphatase-like_dom"/>
</dbReference>
<accession>A0A9W7DCV6</accession>
<dbReference type="EMBL" id="BSXW01012473">
    <property type="protein sequence ID" value="GMF65481.1"/>
    <property type="molecule type" value="Genomic_DNA"/>
</dbReference>
<dbReference type="SMART" id="SM00332">
    <property type="entry name" value="PP2Cc"/>
    <property type="match status" value="1"/>
</dbReference>
<dbReference type="Pfam" id="PF00481">
    <property type="entry name" value="PP2C"/>
    <property type="match status" value="1"/>
</dbReference>